<name>A0A0C2X123_AMAMK</name>
<accession>A0A0C2X123</accession>
<organism evidence="1 2">
    <name type="scientific">Amanita muscaria (strain Koide BX008)</name>
    <dbReference type="NCBI Taxonomy" id="946122"/>
    <lineage>
        <taxon>Eukaryota</taxon>
        <taxon>Fungi</taxon>
        <taxon>Dikarya</taxon>
        <taxon>Basidiomycota</taxon>
        <taxon>Agaricomycotina</taxon>
        <taxon>Agaricomycetes</taxon>
        <taxon>Agaricomycetidae</taxon>
        <taxon>Agaricales</taxon>
        <taxon>Pluteineae</taxon>
        <taxon>Amanitaceae</taxon>
        <taxon>Amanita</taxon>
    </lineage>
</organism>
<evidence type="ECO:0000313" key="1">
    <source>
        <dbReference type="EMBL" id="KIL62836.1"/>
    </source>
</evidence>
<proteinExistence type="predicted"/>
<dbReference type="AlphaFoldDB" id="A0A0C2X123"/>
<dbReference type="Proteomes" id="UP000054549">
    <property type="component" value="Unassembled WGS sequence"/>
</dbReference>
<evidence type="ECO:0000313" key="2">
    <source>
        <dbReference type="Proteomes" id="UP000054549"/>
    </source>
</evidence>
<protein>
    <submittedName>
        <fullName evidence="1">Uncharacterized protein</fullName>
    </submittedName>
</protein>
<dbReference type="EMBL" id="KN818266">
    <property type="protein sequence ID" value="KIL62836.1"/>
    <property type="molecule type" value="Genomic_DNA"/>
</dbReference>
<gene>
    <name evidence="1" type="ORF">M378DRAFT_165297</name>
</gene>
<keyword evidence="2" id="KW-1185">Reference proteome</keyword>
<dbReference type="HOGENOM" id="CLU_3086747_0_0_1"/>
<sequence length="52" mass="5904">MRHLPLTTSVPKRSSPFSGYGRLPAYAELCIEYRVLESEPLEPDDTQVRPPC</sequence>
<dbReference type="InParanoid" id="A0A0C2X123"/>
<reference evidence="1 2" key="1">
    <citation type="submission" date="2014-04" db="EMBL/GenBank/DDBJ databases">
        <title>Evolutionary Origins and Diversification of the Mycorrhizal Mutualists.</title>
        <authorList>
            <consortium name="DOE Joint Genome Institute"/>
            <consortium name="Mycorrhizal Genomics Consortium"/>
            <person name="Kohler A."/>
            <person name="Kuo A."/>
            <person name="Nagy L.G."/>
            <person name="Floudas D."/>
            <person name="Copeland A."/>
            <person name="Barry K.W."/>
            <person name="Cichocki N."/>
            <person name="Veneault-Fourrey C."/>
            <person name="LaButti K."/>
            <person name="Lindquist E.A."/>
            <person name="Lipzen A."/>
            <person name="Lundell T."/>
            <person name="Morin E."/>
            <person name="Murat C."/>
            <person name="Riley R."/>
            <person name="Ohm R."/>
            <person name="Sun H."/>
            <person name="Tunlid A."/>
            <person name="Henrissat B."/>
            <person name="Grigoriev I.V."/>
            <person name="Hibbett D.S."/>
            <person name="Martin F."/>
        </authorList>
    </citation>
    <scope>NUCLEOTIDE SEQUENCE [LARGE SCALE GENOMIC DNA]</scope>
    <source>
        <strain evidence="1 2">Koide BX008</strain>
    </source>
</reference>